<keyword evidence="2 6" id="KW-0808">Transferase</keyword>
<feature type="active site" evidence="6">
    <location>
        <position position="179"/>
    </location>
</feature>
<feature type="domain" description="GHMP kinase N-terminal" evidence="7">
    <location>
        <begin position="111"/>
        <end position="187"/>
    </location>
</feature>
<dbReference type="PANTHER" id="PTHR43527:SF2">
    <property type="entry name" value="4-DIPHOSPHOCYTIDYL-2-C-METHYL-D-ERYTHRITOL KINASE, CHLOROPLASTIC"/>
    <property type="match status" value="1"/>
</dbReference>
<dbReference type="Gene3D" id="3.30.70.890">
    <property type="entry name" value="GHMP kinase, C-terminal domain"/>
    <property type="match status" value="1"/>
</dbReference>
<protein>
    <recommendedName>
        <fullName evidence="6">Putative 4-diphosphocytidyl-2-C-methyl-D-erythritol kinase</fullName>
        <shortName evidence="6">CMK</shortName>
        <ecNumber evidence="6">2.7.1.148</ecNumber>
    </recommendedName>
    <alternativeName>
        <fullName evidence="6">4-(cytidine-5'-diphospho)-2-C-methyl-D-erythritol kinase</fullName>
    </alternativeName>
</protein>
<dbReference type="GO" id="GO:0050515">
    <property type="term" value="F:4-(cytidine 5'-diphospho)-2-C-methyl-D-erythritol kinase activity"/>
    <property type="evidence" value="ECO:0007669"/>
    <property type="project" value="UniProtKB-EC"/>
</dbReference>
<dbReference type="NCBIfam" id="NF011202">
    <property type="entry name" value="PRK14608.1"/>
    <property type="match status" value="1"/>
</dbReference>
<dbReference type="InterPro" id="IPR006204">
    <property type="entry name" value="GHMP_kinase_N_dom"/>
</dbReference>
<dbReference type="Proteomes" id="UP000007815">
    <property type="component" value="Unassembled WGS sequence"/>
</dbReference>
<sequence>MSVFLYVIWLFLTEENLAFIRFGEPDKRSFWYNEYNHSQERHDMEIVEKAPAKINLGLDIVGKRQDGFHELSMIMVSVDLNDYITITEIAEDQVIVNSNSCKLPLNSKNDVCKAAQLLKERYQISTGLEITLQKSIPICAGLGGGSSDAAATLRALNRLWELKLSEEELIEIGFKIGSDVPYCIKGGCALISGKGEIVENLPCSLSAWVVLVKPDFGISTRTIFKEIDTETISRVNIDALKEAILTNSYEDVLQFMGNSLEDITIARKPFIQKIKDRMDKCGADISLMTGSGPTVFALCRTEKRANRIVNSMKGFCREVYKVRII</sequence>
<feature type="domain" description="GHMP kinase C-terminal" evidence="8">
    <location>
        <begin position="241"/>
        <end position="316"/>
    </location>
</feature>
<dbReference type="HAMAP" id="MF_00061">
    <property type="entry name" value="IspE"/>
    <property type="match status" value="1"/>
</dbReference>
<evidence type="ECO:0000313" key="9">
    <source>
        <dbReference type="EMBL" id="EJN95038.1"/>
    </source>
</evidence>
<keyword evidence="3 6" id="KW-0547">Nucleotide-binding</keyword>
<dbReference type="SUPFAM" id="SSF54211">
    <property type="entry name" value="Ribosomal protein S5 domain 2-like"/>
    <property type="match status" value="1"/>
</dbReference>
<dbReference type="SUPFAM" id="SSF55060">
    <property type="entry name" value="GHMP Kinase, C-terminal domain"/>
    <property type="match status" value="1"/>
</dbReference>
<dbReference type="Pfam" id="PF00288">
    <property type="entry name" value="GHMP_kinases_N"/>
    <property type="match status" value="1"/>
</dbReference>
<dbReference type="PIRSF" id="PIRSF010376">
    <property type="entry name" value="IspE"/>
    <property type="match status" value="1"/>
</dbReference>
<gene>
    <name evidence="9" type="primary">ipk</name>
    <name evidence="9" type="ORF">SRA_01622</name>
</gene>
<comment type="caution">
    <text evidence="9">The sequence shown here is derived from an EMBL/GenBank/DDBJ whole genome shotgun (WGS) entry which is preliminary data.</text>
</comment>
<feature type="active site" evidence="6">
    <location>
        <position position="53"/>
    </location>
</feature>
<feature type="binding site" evidence="6">
    <location>
        <begin position="137"/>
        <end position="147"/>
    </location>
    <ligand>
        <name>ATP</name>
        <dbReference type="ChEBI" id="CHEBI:30616"/>
    </ligand>
</feature>
<name>A0ABP2R1N5_STRRT</name>
<accession>A0ABP2R1N5</accession>
<dbReference type="NCBIfam" id="TIGR00154">
    <property type="entry name" value="ispE"/>
    <property type="match status" value="1"/>
</dbReference>
<evidence type="ECO:0000256" key="2">
    <source>
        <dbReference type="ARBA" id="ARBA00022679"/>
    </source>
</evidence>
<evidence type="ECO:0000256" key="3">
    <source>
        <dbReference type="ARBA" id="ARBA00022741"/>
    </source>
</evidence>
<dbReference type="PANTHER" id="PTHR43527">
    <property type="entry name" value="4-DIPHOSPHOCYTIDYL-2-C-METHYL-D-ERYTHRITOL KINASE, CHLOROPLASTIC"/>
    <property type="match status" value="1"/>
</dbReference>
<dbReference type="InterPro" id="IPR020568">
    <property type="entry name" value="Ribosomal_Su5_D2-typ_SF"/>
</dbReference>
<evidence type="ECO:0000256" key="5">
    <source>
        <dbReference type="ARBA" id="ARBA00022840"/>
    </source>
</evidence>
<organism evidence="9 10">
    <name type="scientific">Streptococcus ratti FA-1 = DSM 20564</name>
    <dbReference type="NCBI Taxonomy" id="699248"/>
    <lineage>
        <taxon>Bacteria</taxon>
        <taxon>Bacillati</taxon>
        <taxon>Bacillota</taxon>
        <taxon>Bacilli</taxon>
        <taxon>Lactobacillales</taxon>
        <taxon>Streptococcaceae</taxon>
        <taxon>Streptococcus</taxon>
    </lineage>
</organism>
<dbReference type="InterPro" id="IPR014721">
    <property type="entry name" value="Ribsml_uS5_D2-typ_fold_subgr"/>
</dbReference>
<keyword evidence="5 6" id="KW-0067">ATP-binding</keyword>
<evidence type="ECO:0000256" key="1">
    <source>
        <dbReference type="ARBA" id="ARBA00009684"/>
    </source>
</evidence>
<dbReference type="EC" id="2.7.1.148" evidence="6"/>
<evidence type="ECO:0000259" key="8">
    <source>
        <dbReference type="Pfam" id="PF08544"/>
    </source>
</evidence>
<comment type="similarity">
    <text evidence="1 6">Belongs to the GHMP kinase family. IspE subfamily.</text>
</comment>
<evidence type="ECO:0000259" key="7">
    <source>
        <dbReference type="Pfam" id="PF00288"/>
    </source>
</evidence>
<dbReference type="InterPro" id="IPR036554">
    <property type="entry name" value="GHMP_kinase_C_sf"/>
</dbReference>
<evidence type="ECO:0000313" key="10">
    <source>
        <dbReference type="Proteomes" id="UP000007815"/>
    </source>
</evidence>
<reference evidence="9 10" key="1">
    <citation type="submission" date="2009-12" db="EMBL/GenBank/DDBJ databases">
        <authorList>
            <person name="Lefebure T."/>
            <person name="Cornejo O.E."/>
            <person name="Pavinski Bitar P.D."/>
            <person name="Lang P."/>
            <person name="Stanhope M.J."/>
        </authorList>
    </citation>
    <scope>NUCLEOTIDE SEQUENCE [LARGE SCALE GENOMIC DNA]</scope>
    <source>
        <strain evidence="9 10">FA-1</strain>
    </source>
</reference>
<evidence type="ECO:0000256" key="6">
    <source>
        <dbReference type="HAMAP-Rule" id="MF_00061"/>
    </source>
</evidence>
<keyword evidence="10" id="KW-1185">Reference proteome</keyword>
<dbReference type="Pfam" id="PF08544">
    <property type="entry name" value="GHMP_kinases_C"/>
    <property type="match status" value="1"/>
</dbReference>
<proteinExistence type="inferred from homology"/>
<dbReference type="InterPro" id="IPR004424">
    <property type="entry name" value="IspE"/>
</dbReference>
<dbReference type="Gene3D" id="3.30.230.10">
    <property type="match status" value="1"/>
</dbReference>
<keyword evidence="4 6" id="KW-0418">Kinase</keyword>
<dbReference type="EMBL" id="AJTZ01000003">
    <property type="protein sequence ID" value="EJN95038.1"/>
    <property type="molecule type" value="Genomic_DNA"/>
</dbReference>
<comment type="function">
    <text evidence="6">Catalyzes the phosphorylation of the position 2 hydroxy group of 4-diphosphocytidyl-2C-methyl-D-erythritol.</text>
</comment>
<dbReference type="InterPro" id="IPR013750">
    <property type="entry name" value="GHMP_kinase_C_dom"/>
</dbReference>
<comment type="catalytic activity">
    <reaction evidence="6">
        <text>4-CDP-2-C-methyl-D-erythritol + ATP = 4-CDP-2-C-methyl-D-erythritol 2-phosphate + ADP + H(+)</text>
        <dbReference type="Rhea" id="RHEA:18437"/>
        <dbReference type="ChEBI" id="CHEBI:15378"/>
        <dbReference type="ChEBI" id="CHEBI:30616"/>
        <dbReference type="ChEBI" id="CHEBI:57823"/>
        <dbReference type="ChEBI" id="CHEBI:57919"/>
        <dbReference type="ChEBI" id="CHEBI:456216"/>
        <dbReference type="EC" id="2.7.1.148"/>
    </reaction>
</comment>
<evidence type="ECO:0000256" key="4">
    <source>
        <dbReference type="ARBA" id="ARBA00022777"/>
    </source>
</evidence>